<organism evidence="2 3">
    <name type="scientific">Turnera subulata</name>
    <dbReference type="NCBI Taxonomy" id="218843"/>
    <lineage>
        <taxon>Eukaryota</taxon>
        <taxon>Viridiplantae</taxon>
        <taxon>Streptophyta</taxon>
        <taxon>Embryophyta</taxon>
        <taxon>Tracheophyta</taxon>
        <taxon>Spermatophyta</taxon>
        <taxon>Magnoliopsida</taxon>
        <taxon>eudicotyledons</taxon>
        <taxon>Gunneridae</taxon>
        <taxon>Pentapetalae</taxon>
        <taxon>rosids</taxon>
        <taxon>fabids</taxon>
        <taxon>Malpighiales</taxon>
        <taxon>Passifloraceae</taxon>
        <taxon>Turnera</taxon>
    </lineage>
</organism>
<dbReference type="InterPro" id="IPR050942">
    <property type="entry name" value="F-box_BR-signaling"/>
</dbReference>
<reference evidence="2" key="2">
    <citation type="journal article" date="2023" name="Plants (Basel)">
        <title>Annotation of the Turnera subulata (Passifloraceae) Draft Genome Reveals the S-Locus Evolved after the Divergence of Turneroideae from Passifloroideae in a Stepwise Manner.</title>
        <authorList>
            <person name="Henning P.M."/>
            <person name="Roalson E.H."/>
            <person name="Mir W."/>
            <person name="McCubbin A.G."/>
            <person name="Shore J.S."/>
        </authorList>
    </citation>
    <scope>NUCLEOTIDE SEQUENCE</scope>
    <source>
        <strain evidence="2">F60SS</strain>
    </source>
</reference>
<evidence type="ECO:0000259" key="1">
    <source>
        <dbReference type="Pfam" id="PF03478"/>
    </source>
</evidence>
<accession>A0A9Q0J006</accession>
<dbReference type="PANTHER" id="PTHR44259:SF114">
    <property type="entry name" value="OS06G0707300 PROTEIN"/>
    <property type="match status" value="1"/>
</dbReference>
<dbReference type="Proteomes" id="UP001141552">
    <property type="component" value="Unassembled WGS sequence"/>
</dbReference>
<comment type="caution">
    <text evidence="2">The sequence shown here is derived from an EMBL/GenBank/DDBJ whole genome shotgun (WGS) entry which is preliminary data.</text>
</comment>
<dbReference type="EMBL" id="JAKUCV010007499">
    <property type="protein sequence ID" value="KAJ4823229.1"/>
    <property type="molecule type" value="Genomic_DNA"/>
</dbReference>
<dbReference type="InterPro" id="IPR005174">
    <property type="entry name" value="KIB1-4_b-propeller"/>
</dbReference>
<reference evidence="2" key="1">
    <citation type="submission" date="2022-02" db="EMBL/GenBank/DDBJ databases">
        <authorList>
            <person name="Henning P.M."/>
            <person name="McCubbin A.G."/>
            <person name="Shore J.S."/>
        </authorList>
    </citation>
    <scope>NUCLEOTIDE SEQUENCE</scope>
    <source>
        <strain evidence="2">F60SS</strain>
        <tissue evidence="2">Leaves</tissue>
    </source>
</reference>
<proteinExistence type="predicted"/>
<dbReference type="AlphaFoldDB" id="A0A9Q0J006"/>
<sequence length="459" mass="52121">MVMAYSSSYSLLRYSSCLRNLQNKTCKYHLLSNNNIIRKRTTAAASSCYSSLSSFPNPSGLSSSDEKPIVSQFPLLVFPSGSPYDPKRELNRNASFRFFNPATNQFTAGQVTSPLQKITESAAYPVFSNRGWLTYLDFTDCSPFLVNALSPSPSQEDIITLPSFKTFKPFTTEQIEEIRECPDTVPHEAGKIALSSSPTEDNCVVMLWLGDLRLDPGSLKFARSEFAFCRIGDTRWTFLDREEIQDSKDRFEIGDIIYSNKDRLFYAELNGKLVAFDLNNTSSPVSFKCPIKYPGEYHSEFEKDVYANAPWSTSYLVESPQGDLLMIERFYPCLDKDGRIMEHKYADYIKFPYRSVYFNVYKLDVEKQTAEHFNLEDMAVFVGKNQSFCVSVGDYPGLSPNSIYFTDDHSQVMHPNFGCSHGGHDNGVYNVLTQSVSPLFQPFGFKKIRPAPMWVSMPQ</sequence>
<evidence type="ECO:0000313" key="2">
    <source>
        <dbReference type="EMBL" id="KAJ4823229.1"/>
    </source>
</evidence>
<dbReference type="PANTHER" id="PTHR44259">
    <property type="entry name" value="OS07G0183000 PROTEIN-RELATED"/>
    <property type="match status" value="1"/>
</dbReference>
<evidence type="ECO:0000313" key="3">
    <source>
        <dbReference type="Proteomes" id="UP001141552"/>
    </source>
</evidence>
<dbReference type="Pfam" id="PF03478">
    <property type="entry name" value="Beta-prop_KIB1-4"/>
    <property type="match status" value="1"/>
</dbReference>
<name>A0A9Q0J006_9ROSI</name>
<protein>
    <recommendedName>
        <fullName evidence="1">KIB1-4 beta-propeller domain-containing protein</fullName>
    </recommendedName>
</protein>
<keyword evidence="3" id="KW-1185">Reference proteome</keyword>
<gene>
    <name evidence="2" type="ORF">Tsubulata_004495</name>
</gene>
<feature type="domain" description="KIB1-4 beta-propeller" evidence="1">
    <location>
        <begin position="125"/>
        <end position="430"/>
    </location>
</feature>
<dbReference type="OrthoDB" id="960992at2759"/>